<dbReference type="KEGG" id="hba:Hbal_0331"/>
<reference evidence="10" key="1">
    <citation type="journal article" date="2011" name="J. Bacteriol.">
        <title>Genome sequences of eight morphologically diverse alphaproteobacteria.</title>
        <authorList>
            <consortium name="US DOE Joint Genome Institute"/>
            <person name="Brown P.J."/>
            <person name="Kysela D.T."/>
            <person name="Buechlein A."/>
            <person name="Hemmerich C."/>
            <person name="Brun Y.V."/>
        </authorList>
    </citation>
    <scope>NUCLEOTIDE SEQUENCE [LARGE SCALE GENOMIC DNA]</scope>
    <source>
        <strain evidence="10">ATCC 49814 / DSM 5838 / IFAM 1418</strain>
    </source>
</reference>
<feature type="transmembrane region" description="Helical" evidence="8">
    <location>
        <begin position="71"/>
        <end position="91"/>
    </location>
</feature>
<dbReference type="PANTHER" id="PTHR30269">
    <property type="entry name" value="TRANSMEMBRANE PROTEIN YFCA"/>
    <property type="match status" value="1"/>
</dbReference>
<evidence type="ECO:0000256" key="2">
    <source>
        <dbReference type="ARBA" id="ARBA00009142"/>
    </source>
</evidence>
<comment type="similarity">
    <text evidence="2 8">Belongs to the 4-toluene sulfonate uptake permease (TSUP) (TC 2.A.102) family.</text>
</comment>
<dbReference type="PANTHER" id="PTHR30269:SF37">
    <property type="entry name" value="MEMBRANE TRANSPORTER PROTEIN"/>
    <property type="match status" value="1"/>
</dbReference>
<protein>
    <recommendedName>
        <fullName evidence="8">Probable membrane transporter protein</fullName>
    </recommendedName>
</protein>
<evidence type="ECO:0000256" key="1">
    <source>
        <dbReference type="ARBA" id="ARBA00004651"/>
    </source>
</evidence>
<sequence>MTPDILFYICAAIAVFFTGLSKGGFAGIGAIAMPIMALGGDPIAGAAILLPILICQDAVGIWSYRKTVDKRIVFIMLPSMTLGVYIGYLYADMLSRDAIMGAVGAISLFFGLHNLWKKFKGKIQIAASSKLSSGLLFGTITGFTSQIAHAGGPPFYMWILPQKLQRDVLVGTKSIAFGYVNWIKVPAFLALGQMTTQNLKTSAILLPLAIISTFIGVAIVKRIETEKFYLIIYVMMCLLGAKLLFEAIY</sequence>
<dbReference type="AlphaFoldDB" id="C6XM90"/>
<accession>C6XM90</accession>
<evidence type="ECO:0000256" key="3">
    <source>
        <dbReference type="ARBA" id="ARBA00022448"/>
    </source>
</evidence>
<comment type="subcellular location">
    <subcellularLocation>
        <location evidence="1 8">Cell membrane</location>
        <topology evidence="1 8">Multi-pass membrane protein</topology>
    </subcellularLocation>
</comment>
<feature type="transmembrane region" description="Helical" evidence="8">
    <location>
        <begin position="7"/>
        <end position="37"/>
    </location>
</feature>
<evidence type="ECO:0000256" key="7">
    <source>
        <dbReference type="ARBA" id="ARBA00023136"/>
    </source>
</evidence>
<evidence type="ECO:0000256" key="5">
    <source>
        <dbReference type="ARBA" id="ARBA00022692"/>
    </source>
</evidence>
<keyword evidence="3" id="KW-0813">Transport</keyword>
<organism evidence="9 10">
    <name type="scientific">Hirschia baltica (strain ATCC 49814 / DSM 5838 / IFAM 1418)</name>
    <dbReference type="NCBI Taxonomy" id="582402"/>
    <lineage>
        <taxon>Bacteria</taxon>
        <taxon>Pseudomonadati</taxon>
        <taxon>Pseudomonadota</taxon>
        <taxon>Alphaproteobacteria</taxon>
        <taxon>Hyphomonadales</taxon>
        <taxon>Hyphomonadaceae</taxon>
        <taxon>Hirschia</taxon>
    </lineage>
</organism>
<keyword evidence="6 8" id="KW-1133">Transmembrane helix</keyword>
<evidence type="ECO:0000256" key="6">
    <source>
        <dbReference type="ARBA" id="ARBA00022989"/>
    </source>
</evidence>
<evidence type="ECO:0000313" key="9">
    <source>
        <dbReference type="EMBL" id="ACT58033.1"/>
    </source>
</evidence>
<proteinExistence type="inferred from homology"/>
<dbReference type="HOGENOM" id="CLU_054750_0_1_5"/>
<feature type="transmembrane region" description="Helical" evidence="8">
    <location>
        <begin position="43"/>
        <end position="64"/>
    </location>
</feature>
<dbReference type="Proteomes" id="UP000002745">
    <property type="component" value="Chromosome"/>
</dbReference>
<evidence type="ECO:0000256" key="8">
    <source>
        <dbReference type="RuleBase" id="RU363041"/>
    </source>
</evidence>
<dbReference type="EMBL" id="CP001678">
    <property type="protein sequence ID" value="ACT58033.1"/>
    <property type="molecule type" value="Genomic_DNA"/>
</dbReference>
<feature type="transmembrane region" description="Helical" evidence="8">
    <location>
        <begin position="228"/>
        <end position="245"/>
    </location>
</feature>
<evidence type="ECO:0000256" key="4">
    <source>
        <dbReference type="ARBA" id="ARBA00022475"/>
    </source>
</evidence>
<dbReference type="RefSeq" id="WP_012778191.1">
    <property type="nucleotide sequence ID" value="NC_012982.1"/>
</dbReference>
<feature type="transmembrane region" description="Helical" evidence="8">
    <location>
        <begin position="203"/>
        <end position="222"/>
    </location>
</feature>
<keyword evidence="5 8" id="KW-0812">Transmembrane</keyword>
<keyword evidence="4 8" id="KW-1003">Cell membrane</keyword>
<dbReference type="InterPro" id="IPR002781">
    <property type="entry name" value="TM_pro_TauE-like"/>
</dbReference>
<dbReference type="GO" id="GO:0005886">
    <property type="term" value="C:plasma membrane"/>
    <property type="evidence" value="ECO:0007669"/>
    <property type="project" value="UniProtKB-SubCell"/>
</dbReference>
<feature type="transmembrane region" description="Helical" evidence="8">
    <location>
        <begin position="97"/>
        <end position="116"/>
    </location>
</feature>
<dbReference type="Pfam" id="PF01925">
    <property type="entry name" value="TauE"/>
    <property type="match status" value="1"/>
</dbReference>
<dbReference type="eggNOG" id="COG0730">
    <property type="taxonomic scope" value="Bacteria"/>
</dbReference>
<dbReference type="InterPro" id="IPR052017">
    <property type="entry name" value="TSUP"/>
</dbReference>
<keyword evidence="7 8" id="KW-0472">Membrane</keyword>
<dbReference type="OrthoDB" id="7028171at2"/>
<evidence type="ECO:0000313" key="10">
    <source>
        <dbReference type="Proteomes" id="UP000002745"/>
    </source>
</evidence>
<feature type="transmembrane region" description="Helical" evidence="8">
    <location>
        <begin position="168"/>
        <end position="191"/>
    </location>
</feature>
<keyword evidence="10" id="KW-1185">Reference proteome</keyword>
<dbReference type="STRING" id="582402.Hbal_0331"/>
<gene>
    <name evidence="9" type="ordered locus">Hbal_0331</name>
</gene>
<name>C6XM90_HIRBI</name>